<dbReference type="RefSeq" id="XP_040625211.1">
    <property type="nucleotide sequence ID" value="XM_040769116.1"/>
</dbReference>
<dbReference type="AlphaFoldDB" id="M5FRJ5"/>
<keyword evidence="2" id="KW-1185">Reference proteome</keyword>
<organism evidence="1 2">
    <name type="scientific">Dacryopinax primogenitus (strain DJM 731)</name>
    <name type="common">Brown rot fungus</name>
    <dbReference type="NCBI Taxonomy" id="1858805"/>
    <lineage>
        <taxon>Eukaryota</taxon>
        <taxon>Fungi</taxon>
        <taxon>Dikarya</taxon>
        <taxon>Basidiomycota</taxon>
        <taxon>Agaricomycotina</taxon>
        <taxon>Dacrymycetes</taxon>
        <taxon>Dacrymycetales</taxon>
        <taxon>Dacrymycetaceae</taxon>
        <taxon>Dacryopinax</taxon>
    </lineage>
</organism>
<reference evidence="1 2" key="1">
    <citation type="journal article" date="2012" name="Science">
        <title>The Paleozoic origin of enzymatic lignin decomposition reconstructed from 31 fungal genomes.</title>
        <authorList>
            <person name="Floudas D."/>
            <person name="Binder M."/>
            <person name="Riley R."/>
            <person name="Barry K."/>
            <person name="Blanchette R.A."/>
            <person name="Henrissat B."/>
            <person name="Martinez A.T."/>
            <person name="Otillar R."/>
            <person name="Spatafora J.W."/>
            <person name="Yadav J.S."/>
            <person name="Aerts A."/>
            <person name="Benoit I."/>
            <person name="Boyd A."/>
            <person name="Carlson A."/>
            <person name="Copeland A."/>
            <person name="Coutinho P.M."/>
            <person name="de Vries R.P."/>
            <person name="Ferreira P."/>
            <person name="Findley K."/>
            <person name="Foster B."/>
            <person name="Gaskell J."/>
            <person name="Glotzer D."/>
            <person name="Gorecki P."/>
            <person name="Heitman J."/>
            <person name="Hesse C."/>
            <person name="Hori C."/>
            <person name="Igarashi K."/>
            <person name="Jurgens J.A."/>
            <person name="Kallen N."/>
            <person name="Kersten P."/>
            <person name="Kohler A."/>
            <person name="Kuees U."/>
            <person name="Kumar T.K.A."/>
            <person name="Kuo A."/>
            <person name="LaButti K."/>
            <person name="Larrondo L.F."/>
            <person name="Lindquist E."/>
            <person name="Ling A."/>
            <person name="Lombard V."/>
            <person name="Lucas S."/>
            <person name="Lundell T."/>
            <person name="Martin R."/>
            <person name="McLaughlin D.J."/>
            <person name="Morgenstern I."/>
            <person name="Morin E."/>
            <person name="Murat C."/>
            <person name="Nagy L.G."/>
            <person name="Nolan M."/>
            <person name="Ohm R.A."/>
            <person name="Patyshakuliyeva A."/>
            <person name="Rokas A."/>
            <person name="Ruiz-Duenas F.J."/>
            <person name="Sabat G."/>
            <person name="Salamov A."/>
            <person name="Samejima M."/>
            <person name="Schmutz J."/>
            <person name="Slot J.C."/>
            <person name="St John F."/>
            <person name="Stenlid J."/>
            <person name="Sun H."/>
            <person name="Sun S."/>
            <person name="Syed K."/>
            <person name="Tsang A."/>
            <person name="Wiebenga A."/>
            <person name="Young D."/>
            <person name="Pisabarro A."/>
            <person name="Eastwood D.C."/>
            <person name="Martin F."/>
            <person name="Cullen D."/>
            <person name="Grigoriev I.V."/>
            <person name="Hibbett D.S."/>
        </authorList>
    </citation>
    <scope>NUCLEOTIDE SEQUENCE [LARGE SCALE GENOMIC DNA]</scope>
    <source>
        <strain evidence="1 2">DJM-731 SS1</strain>
    </source>
</reference>
<evidence type="ECO:0000313" key="2">
    <source>
        <dbReference type="Proteomes" id="UP000030653"/>
    </source>
</evidence>
<accession>M5FRJ5</accession>
<gene>
    <name evidence="1" type="ORF">DACRYDRAFT_110754</name>
</gene>
<sequence>MGKAISVDNKLPPVKATRYVDDSSVLSFRHIPTADLAEELYARSYSEEEFEPVLAARIVPAQYNPGTRVEFELDDDERTGTVESGAPLGYSRIDVDGNWFDSVLPNKYKNKHKNEHARRVSMKNVDKPRACAYQTKPRTTVTLRAPLLPSSPAPSLEQLLFHPQLWATPNLSGALLNLVSRADTRAARDGEDVGAAVGVVGEAGGKTNTAVGDWFPLGVVWPGVEGVGLSDRLKALALALVPTLLA</sequence>
<dbReference type="Proteomes" id="UP000030653">
    <property type="component" value="Unassembled WGS sequence"/>
</dbReference>
<dbReference type="HOGENOM" id="CLU_1129026_0_0_1"/>
<protein>
    <submittedName>
        <fullName evidence="1">Uncharacterized protein</fullName>
    </submittedName>
</protein>
<proteinExistence type="predicted"/>
<dbReference type="GeneID" id="63684178"/>
<evidence type="ECO:0000313" key="1">
    <source>
        <dbReference type="EMBL" id="EJT98313.1"/>
    </source>
</evidence>
<dbReference type="EMBL" id="JH795873">
    <property type="protein sequence ID" value="EJT98313.1"/>
    <property type="molecule type" value="Genomic_DNA"/>
</dbReference>
<name>M5FRJ5_DACPD</name>